<sequence>MGISWAPSYGVAEQATPTTSTFVRSAPRRVHSLPGRRALGRRSGDEASAMSTAFEIDYFVNQCAGALRAHVATRTDAREQISANFKGTYPLGVEKRGGQVGEFICVLPSLRADSSVKECGRKARTIRGWCYAIRERDSGMRYVSSQWFGIYVHAKLACLGI</sequence>
<name>A0A0H2R9Y8_9AGAM</name>
<protein>
    <submittedName>
        <fullName evidence="1">Uncharacterized protein</fullName>
    </submittedName>
</protein>
<gene>
    <name evidence="1" type="ORF">SCHPADRAFT_600535</name>
</gene>
<organism evidence="1 2">
    <name type="scientific">Schizopora paradoxa</name>
    <dbReference type="NCBI Taxonomy" id="27342"/>
    <lineage>
        <taxon>Eukaryota</taxon>
        <taxon>Fungi</taxon>
        <taxon>Dikarya</taxon>
        <taxon>Basidiomycota</taxon>
        <taxon>Agaricomycotina</taxon>
        <taxon>Agaricomycetes</taxon>
        <taxon>Hymenochaetales</taxon>
        <taxon>Schizoporaceae</taxon>
        <taxon>Schizopora</taxon>
    </lineage>
</organism>
<evidence type="ECO:0000313" key="2">
    <source>
        <dbReference type="Proteomes" id="UP000053477"/>
    </source>
</evidence>
<dbReference type="InParanoid" id="A0A0H2R9Y8"/>
<keyword evidence="2" id="KW-1185">Reference proteome</keyword>
<evidence type="ECO:0000313" key="1">
    <source>
        <dbReference type="EMBL" id="KLO08659.1"/>
    </source>
</evidence>
<dbReference type="AlphaFoldDB" id="A0A0H2R9Y8"/>
<proteinExistence type="predicted"/>
<dbReference type="Proteomes" id="UP000053477">
    <property type="component" value="Unassembled WGS sequence"/>
</dbReference>
<accession>A0A0H2R9Y8</accession>
<reference evidence="1 2" key="1">
    <citation type="submission" date="2015-04" db="EMBL/GenBank/DDBJ databases">
        <title>Complete genome sequence of Schizopora paradoxa KUC8140, a cosmopolitan wood degrader in East Asia.</title>
        <authorList>
            <consortium name="DOE Joint Genome Institute"/>
            <person name="Min B."/>
            <person name="Park H."/>
            <person name="Jang Y."/>
            <person name="Kim J.-J."/>
            <person name="Kim K.H."/>
            <person name="Pangilinan J."/>
            <person name="Lipzen A."/>
            <person name="Riley R."/>
            <person name="Grigoriev I.V."/>
            <person name="Spatafora J.W."/>
            <person name="Choi I.-G."/>
        </authorList>
    </citation>
    <scope>NUCLEOTIDE SEQUENCE [LARGE SCALE GENOMIC DNA]</scope>
    <source>
        <strain evidence="1 2">KUC8140</strain>
    </source>
</reference>
<dbReference type="EMBL" id="KQ086082">
    <property type="protein sequence ID" value="KLO08659.1"/>
    <property type="molecule type" value="Genomic_DNA"/>
</dbReference>